<dbReference type="InterPro" id="IPR036388">
    <property type="entry name" value="WH-like_DNA-bd_sf"/>
</dbReference>
<dbReference type="Pfam" id="PF02742">
    <property type="entry name" value="Fe_dep_repr_C"/>
    <property type="match status" value="1"/>
</dbReference>
<dbReference type="InterPro" id="IPR022687">
    <property type="entry name" value="HTH_DTXR"/>
</dbReference>
<dbReference type="SMART" id="SM00529">
    <property type="entry name" value="HTH_DTXR"/>
    <property type="match status" value="1"/>
</dbReference>
<evidence type="ECO:0000256" key="5">
    <source>
        <dbReference type="ARBA" id="ARBA00023163"/>
    </source>
</evidence>
<dbReference type="GO" id="GO:0046914">
    <property type="term" value="F:transition metal ion binding"/>
    <property type="evidence" value="ECO:0007669"/>
    <property type="project" value="InterPro"/>
</dbReference>
<accession>A0A2V3PQC1</accession>
<keyword evidence="4" id="KW-0238">DNA-binding</keyword>
<evidence type="ECO:0000313" key="9">
    <source>
        <dbReference type="Proteomes" id="UP000247973"/>
    </source>
</evidence>
<dbReference type="EMBL" id="QICL01000006">
    <property type="protein sequence ID" value="PXV65872.1"/>
    <property type="molecule type" value="Genomic_DNA"/>
</dbReference>
<dbReference type="AlphaFoldDB" id="A0A2V3PQC1"/>
<comment type="similarity">
    <text evidence="1">Belongs to the DtxR/MntR family.</text>
</comment>
<dbReference type="PANTHER" id="PTHR33238">
    <property type="entry name" value="IRON (METAL) DEPENDENT REPRESSOR, DTXR FAMILY"/>
    <property type="match status" value="1"/>
</dbReference>
<keyword evidence="3" id="KW-0805">Transcription regulation</keyword>
<evidence type="ECO:0000259" key="7">
    <source>
        <dbReference type="PROSITE" id="PS50944"/>
    </source>
</evidence>
<dbReference type="SUPFAM" id="SSF46785">
    <property type="entry name" value="Winged helix' DNA-binding domain"/>
    <property type="match status" value="1"/>
</dbReference>
<dbReference type="Gene3D" id="2.30.30.90">
    <property type="match status" value="1"/>
</dbReference>
<dbReference type="PROSITE" id="PS50944">
    <property type="entry name" value="HTH_DTXR"/>
    <property type="match status" value="1"/>
</dbReference>
<reference evidence="8 9" key="1">
    <citation type="submission" date="2018-03" db="EMBL/GenBank/DDBJ databases">
        <title>Genomic Encyclopedia of Archaeal and Bacterial Type Strains, Phase II (KMG-II): from individual species to whole genera.</title>
        <authorList>
            <person name="Goeker M."/>
        </authorList>
    </citation>
    <scope>NUCLEOTIDE SEQUENCE [LARGE SCALE GENOMIC DNA]</scope>
    <source>
        <strain evidence="8 9">DSM 100214</strain>
    </source>
</reference>
<evidence type="ECO:0000256" key="1">
    <source>
        <dbReference type="ARBA" id="ARBA00007871"/>
    </source>
</evidence>
<feature type="domain" description="HTH dtxR-type" evidence="7">
    <location>
        <begin position="1"/>
        <end position="62"/>
    </location>
</feature>
<dbReference type="Gene3D" id="1.10.10.10">
    <property type="entry name" value="Winged helix-like DNA-binding domain superfamily/Winged helix DNA-binding domain"/>
    <property type="match status" value="1"/>
</dbReference>
<dbReference type="Proteomes" id="UP000247973">
    <property type="component" value="Unassembled WGS sequence"/>
</dbReference>
<dbReference type="GO" id="GO:0003677">
    <property type="term" value="F:DNA binding"/>
    <property type="evidence" value="ECO:0007669"/>
    <property type="project" value="UniProtKB-KW"/>
</dbReference>
<comment type="caution">
    <text evidence="8">The sequence shown here is derived from an EMBL/GenBank/DDBJ whole genome shotgun (WGS) entry which is preliminary data.</text>
</comment>
<dbReference type="InterPro" id="IPR022689">
    <property type="entry name" value="Iron_dep_repressor"/>
</dbReference>
<evidence type="ECO:0000256" key="4">
    <source>
        <dbReference type="ARBA" id="ARBA00023125"/>
    </source>
</evidence>
<dbReference type="InterPro" id="IPR001367">
    <property type="entry name" value="Fe_dep_repressor"/>
</dbReference>
<sequence length="217" mass="24888">MSPTEENYLKNLFYLENKLGEATVNELSKSLDIKMSTVNSMMKKFAEKGLVHYESYKPLKLTEKGRQEAALILRKHRLTEMFLYEKMGLGWEEVHSIAEQIEHINSVVFFDRMDELLNHPHIDPHGSPIPDKKGNIPQIDYHRLSDCKIGEVVTFSAVIDSSEDFLNYLSKRSLILGTQLNINSVENFDGSMTISYQDTKADVLSKFVCDRLLVVKV</sequence>
<name>A0A2V3PQC1_9BACT</name>
<dbReference type="Pfam" id="PF04023">
    <property type="entry name" value="FeoA"/>
    <property type="match status" value="1"/>
</dbReference>
<evidence type="ECO:0000256" key="3">
    <source>
        <dbReference type="ARBA" id="ARBA00023015"/>
    </source>
</evidence>
<dbReference type="InterPro" id="IPR036421">
    <property type="entry name" value="Fe_dep_repressor_sf"/>
</dbReference>
<evidence type="ECO:0000256" key="6">
    <source>
        <dbReference type="ARBA" id="ARBA00025185"/>
    </source>
</evidence>
<dbReference type="Pfam" id="PF01325">
    <property type="entry name" value="Fe_dep_repress"/>
    <property type="match status" value="1"/>
</dbReference>
<dbReference type="InterPro" id="IPR050536">
    <property type="entry name" value="DtxR_MntR_Metal-Reg"/>
</dbReference>
<dbReference type="RefSeq" id="WP_110310062.1">
    <property type="nucleotide sequence ID" value="NZ_QICL01000006.1"/>
</dbReference>
<gene>
    <name evidence="8" type="ORF">CLV62_10645</name>
</gene>
<dbReference type="InterPro" id="IPR036390">
    <property type="entry name" value="WH_DNA-bd_sf"/>
</dbReference>
<dbReference type="OrthoDB" id="9791355at2"/>
<dbReference type="SUPFAM" id="SSF47979">
    <property type="entry name" value="Iron-dependent repressor protein, dimerization domain"/>
    <property type="match status" value="1"/>
</dbReference>
<organism evidence="8 9">
    <name type="scientific">Dysgonomonas alginatilytica</name>
    <dbReference type="NCBI Taxonomy" id="1605892"/>
    <lineage>
        <taxon>Bacteria</taxon>
        <taxon>Pseudomonadati</taxon>
        <taxon>Bacteroidota</taxon>
        <taxon>Bacteroidia</taxon>
        <taxon>Bacteroidales</taxon>
        <taxon>Dysgonomonadaceae</taxon>
        <taxon>Dysgonomonas</taxon>
    </lineage>
</organism>
<dbReference type="PANTHER" id="PTHR33238:SF7">
    <property type="entry name" value="IRON-DEPENDENT TRANSCRIPTIONAL REGULATOR"/>
    <property type="match status" value="1"/>
</dbReference>
<proteinExistence type="inferred from homology"/>
<dbReference type="InterPro" id="IPR007167">
    <property type="entry name" value="Fe-transptr_FeoA-like"/>
</dbReference>
<dbReference type="Gene3D" id="1.10.60.10">
    <property type="entry name" value="Iron dependent repressor, metal binding and dimerisation domain"/>
    <property type="match status" value="1"/>
</dbReference>
<protein>
    <recommendedName>
        <fullName evidence="2">Transcriptional regulator MntR</fullName>
    </recommendedName>
</protein>
<dbReference type="GO" id="GO:0003700">
    <property type="term" value="F:DNA-binding transcription factor activity"/>
    <property type="evidence" value="ECO:0007669"/>
    <property type="project" value="InterPro"/>
</dbReference>
<keyword evidence="9" id="KW-1185">Reference proteome</keyword>
<dbReference type="InterPro" id="IPR038157">
    <property type="entry name" value="FeoA_core_dom"/>
</dbReference>
<comment type="function">
    <text evidence="6">In the presence of manganese, represses expression of mntH and mntS. Up-regulates expression of mntP.</text>
</comment>
<evidence type="ECO:0000256" key="2">
    <source>
        <dbReference type="ARBA" id="ARBA00022386"/>
    </source>
</evidence>
<keyword evidence="5" id="KW-0804">Transcription</keyword>
<evidence type="ECO:0000313" key="8">
    <source>
        <dbReference type="EMBL" id="PXV65872.1"/>
    </source>
</evidence>
<dbReference type="GO" id="GO:0046983">
    <property type="term" value="F:protein dimerization activity"/>
    <property type="evidence" value="ECO:0007669"/>
    <property type="project" value="InterPro"/>
</dbReference>